<keyword evidence="9" id="KW-0274">FAD</keyword>
<evidence type="ECO:0000256" key="3">
    <source>
        <dbReference type="ARBA" id="ARBA00006267"/>
    </source>
</evidence>
<dbReference type="InterPro" id="IPR017938">
    <property type="entry name" value="Riboflavin_synthase-like_b-brl"/>
</dbReference>
<name>A0AAD9DI38_9STRA</name>
<feature type="region of interest" description="Disordered" evidence="14">
    <location>
        <begin position="96"/>
        <end position="122"/>
    </location>
</feature>
<evidence type="ECO:0000256" key="4">
    <source>
        <dbReference type="ARBA" id="ARBA00012989"/>
    </source>
</evidence>
<dbReference type="GO" id="GO:0010181">
    <property type="term" value="F:FMN binding"/>
    <property type="evidence" value="ECO:0007669"/>
    <property type="project" value="InterPro"/>
</dbReference>
<dbReference type="Proteomes" id="UP001224775">
    <property type="component" value="Unassembled WGS sequence"/>
</dbReference>
<dbReference type="InterPro" id="IPR044943">
    <property type="entry name" value="NOS_dom_1"/>
</dbReference>
<dbReference type="InterPro" id="IPR001709">
    <property type="entry name" value="Flavoprot_Pyr_Nucl_cyt_Rdtase"/>
</dbReference>
<proteinExistence type="inferred from homology"/>
<dbReference type="PROSITE" id="PS50902">
    <property type="entry name" value="FLAVODOXIN_LIKE"/>
    <property type="match status" value="1"/>
</dbReference>
<evidence type="ECO:0000313" key="17">
    <source>
        <dbReference type="EMBL" id="KAK1748047.1"/>
    </source>
</evidence>
<keyword evidence="18" id="KW-1185">Reference proteome</keyword>
<keyword evidence="8" id="KW-0479">Metal-binding</keyword>
<dbReference type="Gene3D" id="2.40.30.10">
    <property type="entry name" value="Translation factors"/>
    <property type="match status" value="1"/>
</dbReference>
<evidence type="ECO:0000259" key="16">
    <source>
        <dbReference type="PROSITE" id="PS51384"/>
    </source>
</evidence>
<dbReference type="Gene3D" id="3.40.50.80">
    <property type="entry name" value="Nucleotide-binding domain of ferredoxin-NADP reductase (FNR) module"/>
    <property type="match status" value="1"/>
</dbReference>
<keyword evidence="10" id="KW-0521">NADP</keyword>
<keyword evidence="6" id="KW-0285">Flavoprotein</keyword>
<dbReference type="SUPFAM" id="SSF52343">
    <property type="entry name" value="Ferredoxin reductase-like, C-terminal NADP-linked domain"/>
    <property type="match status" value="1"/>
</dbReference>
<keyword evidence="12 17" id="KW-0560">Oxidoreductase</keyword>
<dbReference type="SUPFAM" id="SSF56512">
    <property type="entry name" value="Nitric oxide (NO) synthase oxygenase domain"/>
    <property type="match status" value="1"/>
</dbReference>
<evidence type="ECO:0000259" key="15">
    <source>
        <dbReference type="PROSITE" id="PS50902"/>
    </source>
</evidence>
<dbReference type="InterPro" id="IPR001094">
    <property type="entry name" value="Flavdoxin-like"/>
</dbReference>
<evidence type="ECO:0000256" key="2">
    <source>
        <dbReference type="ARBA" id="ARBA00001974"/>
    </source>
</evidence>
<evidence type="ECO:0000256" key="7">
    <source>
        <dbReference type="ARBA" id="ARBA00022643"/>
    </source>
</evidence>
<dbReference type="Gene3D" id="3.90.340.10">
    <property type="entry name" value="Nitric Oxide Synthase, Chain A, domain 1"/>
    <property type="match status" value="1"/>
</dbReference>
<dbReference type="InterPro" id="IPR044944">
    <property type="entry name" value="NOS_dom_3"/>
</dbReference>
<evidence type="ECO:0000256" key="13">
    <source>
        <dbReference type="ARBA" id="ARBA00023004"/>
    </source>
</evidence>
<dbReference type="SUPFAM" id="SSF63380">
    <property type="entry name" value="Riboflavin synthase domain-like"/>
    <property type="match status" value="1"/>
</dbReference>
<dbReference type="InterPro" id="IPR029039">
    <property type="entry name" value="Flavoprotein-like_sf"/>
</dbReference>
<dbReference type="InterPro" id="IPR003097">
    <property type="entry name" value="CysJ-like_FAD-binding"/>
</dbReference>
<evidence type="ECO:0000256" key="11">
    <source>
        <dbReference type="ARBA" id="ARBA00022860"/>
    </source>
</evidence>
<comment type="cofactor">
    <cofactor evidence="2">
        <name>FAD</name>
        <dbReference type="ChEBI" id="CHEBI:57692"/>
    </cofactor>
</comment>
<gene>
    <name evidence="17" type="ORF">QTG54_002010</name>
</gene>
<dbReference type="PANTHER" id="PTHR43410:SF1">
    <property type="entry name" value="NITRIC OXIDE SYNTHASE"/>
    <property type="match status" value="1"/>
</dbReference>
<dbReference type="GO" id="GO:0046872">
    <property type="term" value="F:metal ion binding"/>
    <property type="evidence" value="ECO:0007669"/>
    <property type="project" value="UniProtKB-KW"/>
</dbReference>
<dbReference type="Pfam" id="PF00258">
    <property type="entry name" value="Flavodoxin_1"/>
    <property type="match status" value="1"/>
</dbReference>
<dbReference type="Gene3D" id="1.20.990.10">
    <property type="entry name" value="NADPH-cytochrome p450 Reductase, Chain A, domain 3"/>
    <property type="match status" value="1"/>
</dbReference>
<dbReference type="GO" id="GO:0004517">
    <property type="term" value="F:nitric-oxide synthase activity"/>
    <property type="evidence" value="ECO:0007669"/>
    <property type="project" value="UniProtKB-EC"/>
</dbReference>
<evidence type="ECO:0000256" key="12">
    <source>
        <dbReference type="ARBA" id="ARBA00023002"/>
    </source>
</evidence>
<dbReference type="InterPro" id="IPR039261">
    <property type="entry name" value="FNR_nucleotide-bd"/>
</dbReference>
<dbReference type="InterPro" id="IPR044940">
    <property type="entry name" value="NOS_dom_2"/>
</dbReference>
<keyword evidence="7" id="KW-0288">FMN</keyword>
<dbReference type="PRINTS" id="PR00371">
    <property type="entry name" value="FPNCR"/>
</dbReference>
<dbReference type="GO" id="GO:0005516">
    <property type="term" value="F:calmodulin binding"/>
    <property type="evidence" value="ECO:0007669"/>
    <property type="project" value="UniProtKB-KW"/>
</dbReference>
<comment type="cofactor">
    <cofactor evidence="1">
        <name>FMN</name>
        <dbReference type="ChEBI" id="CHEBI:58210"/>
    </cofactor>
</comment>
<dbReference type="EMBL" id="JATAAI010000002">
    <property type="protein sequence ID" value="KAK1748047.1"/>
    <property type="molecule type" value="Genomic_DNA"/>
</dbReference>
<comment type="similarity">
    <text evidence="3">Belongs to the NOS family.</text>
</comment>
<keyword evidence="5" id="KW-0349">Heme</keyword>
<dbReference type="GO" id="GO:0006809">
    <property type="term" value="P:nitric oxide biosynthetic process"/>
    <property type="evidence" value="ECO:0007669"/>
    <property type="project" value="InterPro"/>
</dbReference>
<dbReference type="Pfam" id="PF02898">
    <property type="entry name" value="NO_synthase"/>
    <property type="match status" value="1"/>
</dbReference>
<dbReference type="Gene3D" id="3.90.440.10">
    <property type="entry name" value="Nitric Oxide Synthase,Heme Domain,Chain A domain 2"/>
    <property type="match status" value="1"/>
</dbReference>
<evidence type="ECO:0000313" key="18">
    <source>
        <dbReference type="Proteomes" id="UP001224775"/>
    </source>
</evidence>
<dbReference type="EC" id="1.14.13.39" evidence="4"/>
<dbReference type="InterPro" id="IPR023173">
    <property type="entry name" value="NADPH_Cyt_P450_Rdtase_alpha"/>
</dbReference>
<dbReference type="InterPro" id="IPR004030">
    <property type="entry name" value="NOS_N"/>
</dbReference>
<evidence type="ECO:0000256" key="8">
    <source>
        <dbReference type="ARBA" id="ARBA00022723"/>
    </source>
</evidence>
<dbReference type="InterPro" id="IPR050607">
    <property type="entry name" value="NOS"/>
</dbReference>
<dbReference type="InterPro" id="IPR036119">
    <property type="entry name" value="NOS_N_sf"/>
</dbReference>
<organism evidence="17 18">
    <name type="scientific">Skeletonema marinoi</name>
    <dbReference type="NCBI Taxonomy" id="267567"/>
    <lineage>
        <taxon>Eukaryota</taxon>
        <taxon>Sar</taxon>
        <taxon>Stramenopiles</taxon>
        <taxon>Ochrophyta</taxon>
        <taxon>Bacillariophyta</taxon>
        <taxon>Coscinodiscophyceae</taxon>
        <taxon>Thalassiosirophycidae</taxon>
        <taxon>Thalassiosirales</taxon>
        <taxon>Skeletonemataceae</taxon>
        <taxon>Skeletonema</taxon>
        <taxon>Skeletonema marinoi-dohrnii complex</taxon>
    </lineage>
</organism>
<dbReference type="Pfam" id="PF00175">
    <property type="entry name" value="NAD_binding_1"/>
    <property type="match status" value="1"/>
</dbReference>
<feature type="domain" description="FAD-binding FR-type" evidence="16">
    <location>
        <begin position="929"/>
        <end position="1197"/>
    </location>
</feature>
<dbReference type="Gene3D" id="3.40.50.360">
    <property type="match status" value="1"/>
</dbReference>
<evidence type="ECO:0000256" key="6">
    <source>
        <dbReference type="ARBA" id="ARBA00022630"/>
    </source>
</evidence>
<evidence type="ECO:0000256" key="10">
    <source>
        <dbReference type="ARBA" id="ARBA00022857"/>
    </source>
</evidence>
<accession>A0AAD9DI38</accession>
<evidence type="ECO:0000256" key="5">
    <source>
        <dbReference type="ARBA" id="ARBA00022617"/>
    </source>
</evidence>
<comment type="caution">
    <text evidence="17">The sequence shown here is derived from an EMBL/GenBank/DDBJ whole genome shotgun (WGS) entry which is preliminary data.</text>
</comment>
<dbReference type="PRINTS" id="PR00369">
    <property type="entry name" value="FLAVODOXIN"/>
</dbReference>
<protein>
    <recommendedName>
        <fullName evidence="4">nitric-oxide synthase (NADPH)</fullName>
        <ecNumber evidence="4">1.14.13.39</ecNumber>
    </recommendedName>
</protein>
<sequence length="1410" mass="157257">MKVPTFIRKITAKVNCRRSKSDDSSDIVVEAVGLHRESEKEDFNSEHLPVGEEVSASIVTKAVPPVCVTSIDKFLLEDPPVDHDISLSSTLDQHFETEEVPSAIPQRQSSRRPSDDRSGDSLSLSMLLNEDMSEVCGDDVINLKVEPLRSRSSRSLVPKRGLPRKNSIGSLSMSMASLHGMRNTSGQCPFKHGTVYSGPYPGYAHGNPKRGICPNGCRAEMNSDITGDESTAETMMREAMEYLDLYYHERSEEMSGTKGFLPKKERMAEVRKSIHETGLYVHTFDELEHGARVAWRNAPKCSNRKYWQQLKLLDCRDVDTNEGMYGSCIKHLTKAVACGSAEAYVTVFRPTNPGTGDGPAIWNEQLLSYAAYNQDGKVIGDRKNLRFTQMLEERFGWKGPPDGKQGHYDYLPLVIQSSPNDAPQLFDVPLECAPEVHIHHPEHPELSELNMRWYPIPAVCALDMTIGGIVYSAVPFNGWYANTEVLRDLTDASRYNMLVPVARALGLDPDTKPGDEPLWKDEVMAVLNKAIYHSFKVSKVAIVGHHNLISMFWDWYNDEMRHRKYCPVNWKWVIPPMSSSTNEAYLGLNKALEYTLKPAYVGGKNFLTLEREHFGKRDTTKSMRMFFTAVFLASFFKNWVNRVRQKRQPILILYASVTGNAAAYASKLGSVLRACSQVTFFDCCGTNSADDLQIMTLVKSSTLCIFITSTQGNGELPSLSRKFFSTLFGKKGHVLLDKNCAVLGFGSSAYPIFCGAAAELSRKIVENGGWEIVPSGLCDAVKGEDITFQIWTASLLDKLANMPDASPLVVKLSERINDIDRTDTRRQIILESVAVQIFSSKEVKEAAAKSFMSRRSSSFARQRAVASRRTLTERRSSVDSRRSSVDSSTVHSLDSSHHLDSSLHCVFEGVERIDEAIAKALQSTSRLRKDIFQGQILSRMDLLGGKESENETDLGDDNESTKSVRRKTSLIKIGLDLCGNPPYQPGDHVQVYPHNTISEEKLGAFVGNLAGKLNLDDEMFVTFENQEVSLAELAVTAPILYHNIDQLVSLDSFFKTQASMEAPIPTQSCLDLASLATSTKDNAMLKELGTNKAEYDKMISLCGMKWMDAFDMFPSLSGQVTLSFLLSSMKMNHPRSYSIASCKTCVGPEIDLVVGSFIFSRGGSKIEVGVCSNFLTNVTFGDEITFKIESNPSFHYPLDPIAPLIFICTGTGFAPIRGLLQKRSYFRSRGEKMGTAYLVFGSRSKKEGLFEDEIENFINEGTLTDAFKCYSREPGMKKQYTTDIMKNEKIEQVLAPIVESDDSHVYICGSAHMSEMCKSVMIEMTSKFRVNKLIEEGRLHSDVFGALNPAGSVVSRSRSESINEGLNNLPSRRKLVRNRNIESYRHSMTSSDVDISQFKRLQIPAKLPTV</sequence>
<keyword evidence="13" id="KW-0408">Iron</keyword>
<dbReference type="PANTHER" id="PTHR43410">
    <property type="entry name" value="NITRIC OXIDE SYNTHASE OXYGENASE"/>
    <property type="match status" value="1"/>
</dbReference>
<dbReference type="SUPFAM" id="SSF52218">
    <property type="entry name" value="Flavoproteins"/>
    <property type="match status" value="1"/>
</dbReference>
<dbReference type="Pfam" id="PF00667">
    <property type="entry name" value="FAD_binding_1"/>
    <property type="match status" value="1"/>
</dbReference>
<dbReference type="InterPro" id="IPR008254">
    <property type="entry name" value="Flavodoxin/NO_synth"/>
</dbReference>
<dbReference type="PROSITE" id="PS51384">
    <property type="entry name" value="FAD_FR"/>
    <property type="match status" value="1"/>
</dbReference>
<feature type="region of interest" description="Disordered" evidence="14">
    <location>
        <begin position="870"/>
        <end position="895"/>
    </location>
</feature>
<evidence type="ECO:0000256" key="9">
    <source>
        <dbReference type="ARBA" id="ARBA00022827"/>
    </source>
</evidence>
<feature type="compositionally biased region" description="Basic and acidic residues" evidence="14">
    <location>
        <begin position="870"/>
        <end position="884"/>
    </location>
</feature>
<evidence type="ECO:0000256" key="1">
    <source>
        <dbReference type="ARBA" id="ARBA00001917"/>
    </source>
</evidence>
<feature type="domain" description="Flavodoxin-like" evidence="15">
    <location>
        <begin position="650"/>
        <end position="796"/>
    </location>
</feature>
<dbReference type="Gene3D" id="3.90.1230.10">
    <property type="entry name" value="Nitric Oxide Synthase, Chain A, domain 3"/>
    <property type="match status" value="1"/>
</dbReference>
<reference evidence="17" key="1">
    <citation type="submission" date="2023-06" db="EMBL/GenBank/DDBJ databases">
        <title>Survivors Of The Sea: Transcriptome response of Skeletonema marinoi to long-term dormancy.</title>
        <authorList>
            <person name="Pinder M.I.M."/>
            <person name="Kourtchenko O."/>
            <person name="Robertson E.K."/>
            <person name="Larsson T."/>
            <person name="Maumus F."/>
            <person name="Osuna-Cruz C.M."/>
            <person name="Vancaester E."/>
            <person name="Stenow R."/>
            <person name="Vandepoele K."/>
            <person name="Ploug H."/>
            <person name="Bruchert V."/>
            <person name="Godhe A."/>
            <person name="Topel M."/>
        </authorList>
    </citation>
    <scope>NUCLEOTIDE SEQUENCE</scope>
    <source>
        <strain evidence="17">R05AC</strain>
    </source>
</reference>
<dbReference type="InterPro" id="IPR017927">
    <property type="entry name" value="FAD-bd_FR_type"/>
</dbReference>
<dbReference type="InterPro" id="IPR001433">
    <property type="entry name" value="OxRdtase_FAD/NAD-bd"/>
</dbReference>
<keyword evidence="11" id="KW-0112">Calmodulin-binding</keyword>
<evidence type="ECO:0000256" key="14">
    <source>
        <dbReference type="SAM" id="MobiDB-lite"/>
    </source>
</evidence>